<dbReference type="CDD" id="cd17920">
    <property type="entry name" value="DEXHc_RecQ"/>
    <property type="match status" value="1"/>
</dbReference>
<dbReference type="InterPro" id="IPR004589">
    <property type="entry name" value="DNA_helicase_ATP-dep_RecQ"/>
</dbReference>
<dbReference type="Gene3D" id="1.10.10.10">
    <property type="entry name" value="Winged helix-like DNA-binding domain superfamily/Winged helix DNA-binding domain"/>
    <property type="match status" value="1"/>
</dbReference>
<evidence type="ECO:0000256" key="5">
    <source>
        <dbReference type="ARBA" id="ARBA00022840"/>
    </source>
</evidence>
<dbReference type="SUPFAM" id="SSF52540">
    <property type="entry name" value="P-loop containing nucleoside triphosphate hydrolases"/>
    <property type="match status" value="2"/>
</dbReference>
<dbReference type="AlphaFoldDB" id="A0AAV8QEH0"/>
<gene>
    <name evidence="12" type="ORF">OPV22_029736</name>
</gene>
<evidence type="ECO:0000256" key="8">
    <source>
        <dbReference type="SAM" id="MobiDB-lite"/>
    </source>
</evidence>
<evidence type="ECO:0000256" key="3">
    <source>
        <dbReference type="ARBA" id="ARBA00022801"/>
    </source>
</evidence>
<dbReference type="InterPro" id="IPR027417">
    <property type="entry name" value="P-loop_NTPase"/>
</dbReference>
<dbReference type="GO" id="GO:0043138">
    <property type="term" value="F:3'-5' DNA helicase activity"/>
    <property type="evidence" value="ECO:0007669"/>
    <property type="project" value="UniProtKB-EC"/>
</dbReference>
<evidence type="ECO:0000259" key="10">
    <source>
        <dbReference type="PROSITE" id="PS51192"/>
    </source>
</evidence>
<dbReference type="GO" id="GO:0005634">
    <property type="term" value="C:nucleus"/>
    <property type="evidence" value="ECO:0007669"/>
    <property type="project" value="TreeGrafter"/>
</dbReference>
<dbReference type="GO" id="GO:0016787">
    <property type="term" value="F:hydrolase activity"/>
    <property type="evidence" value="ECO:0007669"/>
    <property type="project" value="UniProtKB-KW"/>
</dbReference>
<proteinExistence type="inferred from homology"/>
<dbReference type="FunFam" id="3.40.50.300:FF:001391">
    <property type="entry name" value="ATP-dependent DNA helicase"/>
    <property type="match status" value="1"/>
</dbReference>
<evidence type="ECO:0000259" key="11">
    <source>
        <dbReference type="PROSITE" id="PS51194"/>
    </source>
</evidence>
<evidence type="ECO:0000256" key="2">
    <source>
        <dbReference type="ARBA" id="ARBA00022741"/>
    </source>
</evidence>
<comment type="caution">
    <text evidence="12">The sequence shown here is derived from an EMBL/GenBank/DDBJ whole genome shotgun (WGS) entry which is preliminary data.</text>
</comment>
<keyword evidence="3" id="KW-0378">Hydrolase</keyword>
<dbReference type="InterPro" id="IPR032284">
    <property type="entry name" value="RecQ_Zn-bd"/>
</dbReference>
<evidence type="ECO:0000313" key="13">
    <source>
        <dbReference type="Proteomes" id="UP001222027"/>
    </source>
</evidence>
<dbReference type="Pfam" id="PF16124">
    <property type="entry name" value="RecQ_Zn_bind"/>
    <property type="match status" value="1"/>
</dbReference>
<dbReference type="PANTHER" id="PTHR13710:SF69">
    <property type="entry name" value="ATP-DEPENDENT DNA HELICASE Q-LIKE SIM"/>
    <property type="match status" value="1"/>
</dbReference>
<dbReference type="PANTHER" id="PTHR13710">
    <property type="entry name" value="DNA HELICASE RECQ FAMILY MEMBER"/>
    <property type="match status" value="1"/>
</dbReference>
<feature type="compositionally biased region" description="Basic residues" evidence="8">
    <location>
        <begin position="961"/>
        <end position="978"/>
    </location>
</feature>
<keyword evidence="13" id="KW-1185">Reference proteome</keyword>
<dbReference type="PROSITE" id="PS51194">
    <property type="entry name" value="HELICASE_CTER"/>
    <property type="match status" value="1"/>
</dbReference>
<dbReference type="InterPro" id="IPR011545">
    <property type="entry name" value="DEAD/DEAH_box_helicase_dom"/>
</dbReference>
<evidence type="ECO:0000313" key="12">
    <source>
        <dbReference type="EMBL" id="KAJ8467184.1"/>
    </source>
</evidence>
<sequence>MIAGFVVNICFFIFGGAFAPKPSSGPHKARECLTLMEKSGQTRLILLVLWFKLCWVRSVQFGQRGIPTYGSFSPPSSGRRLPLASTSSLVRDRTASNRSISLRRYFATLVFFVIFYHQAELLDMGFEFAKATEAIEIVGPSLDDAVEFILNASCKSKNNGQAYDLLSCSTSQSFDEEYVQSHASKRMKQSNITDHLPPLCGTDKIAPHNASGASFSGTGGTGRSKCRKLDQQAISNVCAASELYSASESAQQVPENDVNDMELVSRGNRRLRSRSLFNQEIELDWEQKMGDILKKHFGFFSLKGFQKKALGAWLANRDCLVLAATGSGKSLCFQIPALLTSKIVIVISPLISLMHDQCLKLAKHGVSACFLGSGQPDSTVEYKAMCGMYKIVYVCPETILRLIEPLRRLAVNPGIALFAIDEVHCVSKWGHDFRPDYRRLRMLRENFNSCNLKSQQFDIPLMALTATATIPVRKDIIESLHMSKETEIILTSFFRPNLRFSVKHSRTSSVSSYAKDFKDLIGKYTVPKMTSRKAHKNISYEQKDDSENYSSGYDMSAEEESSLLDSEEDEDVNICDNYKVNLTEDSSSLKENQLTVEYLEDELDIPHVVDDLDVSCGEFPGTSAAENLKTPGTSELYDIHGSLEEGPTIIYVPTRKETLKIAEYLCKSGVRAAAYHAKLAKTHLRHVHDEFHQGSLQVVVATIAFGMGIDKSNVRRIIHYGWPQSLEAYYQEAGRAGRDGKLADCTLYANLSRIPTLLPSQRSDEQTKQAYKMLSDCFRYAMTTTTCRVKKLVEYFGEEFSHGGCHLCDICVAGPPKTQNMKAEAVIFLGVLKAESGHTSDGYVYDTGNKMLKGRSNLRVVISRIREQSHKFATVDRLWWQGLARILENMGYIREGDHMVHVSIRFPELTELGLGFLHTESEKDFFAHPEADMLLATKEDRPYSTFSEWGRGWADPEIRRQRLQGKRHRKRKGRKRSQKYNEHNPSTVRGRLTAKLSKRTKH</sequence>
<protein>
    <recommendedName>
        <fullName evidence="7">DNA 3'-5' helicase</fullName>
        <ecNumber evidence="7">5.6.2.4</ecNumber>
    </recommendedName>
</protein>
<comment type="catalytic activity">
    <reaction evidence="6">
        <text>Couples ATP hydrolysis with the unwinding of duplex DNA by translocating in the 3'-5' direction.</text>
        <dbReference type="EC" id="5.6.2.4"/>
    </reaction>
</comment>
<dbReference type="Pfam" id="PF00271">
    <property type="entry name" value="Helicase_C"/>
    <property type="match status" value="1"/>
</dbReference>
<dbReference type="InterPro" id="IPR015940">
    <property type="entry name" value="UBA"/>
</dbReference>
<dbReference type="SMART" id="SM00487">
    <property type="entry name" value="DEXDc"/>
    <property type="match status" value="1"/>
</dbReference>
<feature type="domain" description="UBA" evidence="9">
    <location>
        <begin position="120"/>
        <end position="152"/>
    </location>
</feature>
<dbReference type="Gene3D" id="3.40.50.300">
    <property type="entry name" value="P-loop containing nucleotide triphosphate hydrolases"/>
    <property type="match status" value="2"/>
</dbReference>
<dbReference type="NCBIfam" id="TIGR00614">
    <property type="entry name" value="recQ_fam"/>
    <property type="match status" value="1"/>
</dbReference>
<evidence type="ECO:0000256" key="1">
    <source>
        <dbReference type="ARBA" id="ARBA00005446"/>
    </source>
</evidence>
<reference evidence="12 13" key="1">
    <citation type="submission" date="2022-12" db="EMBL/GenBank/DDBJ databases">
        <title>Chromosome-scale assembly of the Ensete ventricosum genome.</title>
        <authorList>
            <person name="Dussert Y."/>
            <person name="Stocks J."/>
            <person name="Wendawek A."/>
            <person name="Woldeyes F."/>
            <person name="Nichols R.A."/>
            <person name="Borrell J.S."/>
        </authorList>
    </citation>
    <scope>NUCLEOTIDE SEQUENCE [LARGE SCALE GENOMIC DNA]</scope>
    <source>
        <strain evidence="13">cv. Maze</strain>
        <tissue evidence="12">Seeds</tissue>
    </source>
</reference>
<dbReference type="EC" id="5.6.2.4" evidence="7"/>
<keyword evidence="4" id="KW-0347">Helicase</keyword>
<evidence type="ECO:0000259" key="9">
    <source>
        <dbReference type="PROSITE" id="PS50030"/>
    </source>
</evidence>
<dbReference type="GO" id="GO:0005524">
    <property type="term" value="F:ATP binding"/>
    <property type="evidence" value="ECO:0007669"/>
    <property type="project" value="UniProtKB-KW"/>
</dbReference>
<evidence type="ECO:0000256" key="4">
    <source>
        <dbReference type="ARBA" id="ARBA00022806"/>
    </source>
</evidence>
<comment type="similarity">
    <text evidence="1">Belongs to the helicase family. RecQ subfamily.</text>
</comment>
<dbReference type="GO" id="GO:0005737">
    <property type="term" value="C:cytoplasm"/>
    <property type="evidence" value="ECO:0007669"/>
    <property type="project" value="TreeGrafter"/>
</dbReference>
<feature type="region of interest" description="Disordered" evidence="8">
    <location>
        <begin position="960"/>
        <end position="1002"/>
    </location>
</feature>
<accession>A0AAV8QEH0</accession>
<dbReference type="Proteomes" id="UP001222027">
    <property type="component" value="Unassembled WGS sequence"/>
</dbReference>
<dbReference type="EMBL" id="JAQQAF010000008">
    <property type="protein sequence ID" value="KAJ8467184.1"/>
    <property type="molecule type" value="Genomic_DNA"/>
</dbReference>
<feature type="domain" description="Helicase C-terminal" evidence="11">
    <location>
        <begin position="635"/>
        <end position="793"/>
    </location>
</feature>
<evidence type="ECO:0000256" key="6">
    <source>
        <dbReference type="ARBA" id="ARBA00034617"/>
    </source>
</evidence>
<feature type="domain" description="Helicase ATP-binding" evidence="10">
    <location>
        <begin position="310"/>
        <end position="486"/>
    </location>
</feature>
<keyword evidence="5" id="KW-0067">ATP-binding</keyword>
<keyword evidence="2" id="KW-0547">Nucleotide-binding</keyword>
<dbReference type="InterPro" id="IPR014001">
    <property type="entry name" value="Helicase_ATP-bd"/>
</dbReference>
<dbReference type="GO" id="GO:0003676">
    <property type="term" value="F:nucleic acid binding"/>
    <property type="evidence" value="ECO:0007669"/>
    <property type="project" value="InterPro"/>
</dbReference>
<feature type="compositionally biased region" description="Acidic residues" evidence="8">
    <location>
        <begin position="556"/>
        <end position="568"/>
    </location>
</feature>
<organism evidence="12 13">
    <name type="scientific">Ensete ventricosum</name>
    <name type="common">Abyssinian banana</name>
    <name type="synonym">Musa ensete</name>
    <dbReference type="NCBI Taxonomy" id="4639"/>
    <lineage>
        <taxon>Eukaryota</taxon>
        <taxon>Viridiplantae</taxon>
        <taxon>Streptophyta</taxon>
        <taxon>Embryophyta</taxon>
        <taxon>Tracheophyta</taxon>
        <taxon>Spermatophyta</taxon>
        <taxon>Magnoliopsida</taxon>
        <taxon>Liliopsida</taxon>
        <taxon>Zingiberales</taxon>
        <taxon>Musaceae</taxon>
        <taxon>Ensete</taxon>
    </lineage>
</organism>
<dbReference type="GO" id="GO:0009378">
    <property type="term" value="F:four-way junction helicase activity"/>
    <property type="evidence" value="ECO:0007669"/>
    <property type="project" value="TreeGrafter"/>
</dbReference>
<dbReference type="CDD" id="cd14270">
    <property type="entry name" value="UBA"/>
    <property type="match status" value="1"/>
</dbReference>
<feature type="region of interest" description="Disordered" evidence="8">
    <location>
        <begin position="534"/>
        <end position="568"/>
    </location>
</feature>
<evidence type="ECO:0000256" key="7">
    <source>
        <dbReference type="ARBA" id="ARBA00034808"/>
    </source>
</evidence>
<dbReference type="InterPro" id="IPR036388">
    <property type="entry name" value="WH-like_DNA-bd_sf"/>
</dbReference>
<dbReference type="FunFam" id="3.40.50.300:FF:001456">
    <property type="entry name" value="ATP-dependent DNA helicase"/>
    <property type="match status" value="1"/>
</dbReference>
<dbReference type="GO" id="GO:0005694">
    <property type="term" value="C:chromosome"/>
    <property type="evidence" value="ECO:0007669"/>
    <property type="project" value="TreeGrafter"/>
</dbReference>
<dbReference type="GO" id="GO:0000724">
    <property type="term" value="P:double-strand break repair via homologous recombination"/>
    <property type="evidence" value="ECO:0007669"/>
    <property type="project" value="TreeGrafter"/>
</dbReference>
<dbReference type="SMART" id="SM00490">
    <property type="entry name" value="HELICc"/>
    <property type="match status" value="1"/>
</dbReference>
<name>A0AAV8QEH0_ENSVE</name>
<dbReference type="InterPro" id="IPR001650">
    <property type="entry name" value="Helicase_C-like"/>
</dbReference>
<dbReference type="PROSITE" id="PS50030">
    <property type="entry name" value="UBA"/>
    <property type="match status" value="1"/>
</dbReference>
<dbReference type="PROSITE" id="PS51192">
    <property type="entry name" value="HELICASE_ATP_BIND_1"/>
    <property type="match status" value="1"/>
</dbReference>
<dbReference type="Pfam" id="PF00270">
    <property type="entry name" value="DEAD"/>
    <property type="match status" value="1"/>
</dbReference>